<evidence type="ECO:0000313" key="11">
    <source>
        <dbReference type="Proteomes" id="UP000199452"/>
    </source>
</evidence>
<dbReference type="GO" id="GO:0046428">
    <property type="term" value="F:1,4-dihydroxy-2-naphthoate polyprenyltransferase activity"/>
    <property type="evidence" value="ECO:0007669"/>
    <property type="project" value="UniProtKB-UniRule"/>
</dbReference>
<keyword evidence="11" id="KW-1185">Reference proteome</keyword>
<keyword evidence="4 8" id="KW-0808">Transferase</keyword>
<organism evidence="10 11">
    <name type="scientific">Williamwhitmania taraxaci</name>
    <dbReference type="NCBI Taxonomy" id="1640674"/>
    <lineage>
        <taxon>Bacteria</taxon>
        <taxon>Pseudomonadati</taxon>
        <taxon>Bacteroidota</taxon>
        <taxon>Bacteroidia</taxon>
        <taxon>Bacteroidales</taxon>
        <taxon>Williamwhitmaniaceae</taxon>
        <taxon>Williamwhitmania</taxon>
    </lineage>
</organism>
<name>A0A1G6R7U4_9BACT</name>
<dbReference type="UniPathway" id="UPA00079">
    <property type="reaction ID" value="UER00168"/>
</dbReference>
<dbReference type="Gene3D" id="1.10.357.140">
    <property type="entry name" value="UbiA prenyltransferase"/>
    <property type="match status" value="1"/>
</dbReference>
<dbReference type="PANTHER" id="PTHR13929:SF0">
    <property type="entry name" value="UBIA PRENYLTRANSFERASE DOMAIN-CONTAINING PROTEIN 1"/>
    <property type="match status" value="1"/>
</dbReference>
<evidence type="ECO:0000256" key="2">
    <source>
        <dbReference type="ARBA" id="ARBA00022428"/>
    </source>
</evidence>
<dbReference type="EC" id="2.5.1.74" evidence="8 9"/>
<evidence type="ECO:0000256" key="1">
    <source>
        <dbReference type="ARBA" id="ARBA00004141"/>
    </source>
</evidence>
<keyword evidence="7 8" id="KW-0472">Membrane</keyword>
<keyword evidence="3 8" id="KW-1003">Cell membrane</keyword>
<comment type="function">
    <text evidence="8">Conversion of 1,4-dihydroxy-2-naphthoate (DHNA) to demethylmenaquinone (DMK).</text>
</comment>
<dbReference type="PIRSF" id="PIRSF005355">
    <property type="entry name" value="UBIAD1"/>
    <property type="match status" value="1"/>
</dbReference>
<feature type="transmembrane region" description="Helical" evidence="8">
    <location>
        <begin position="222"/>
        <end position="241"/>
    </location>
</feature>
<feature type="transmembrane region" description="Helical" evidence="8">
    <location>
        <begin position="148"/>
        <end position="169"/>
    </location>
</feature>
<comment type="subcellular location">
    <subcellularLocation>
        <location evidence="8">Cell membrane</location>
        <topology evidence="8">Multi-pass membrane protein</topology>
    </subcellularLocation>
    <subcellularLocation>
        <location evidence="1">Membrane</location>
        <topology evidence="1">Multi-pass membrane protein</topology>
    </subcellularLocation>
</comment>
<dbReference type="Proteomes" id="UP000199452">
    <property type="component" value="Unassembled WGS sequence"/>
</dbReference>
<dbReference type="RefSeq" id="WP_092440341.1">
    <property type="nucleotide sequence ID" value="NZ_FMYP01000071.1"/>
</dbReference>
<dbReference type="InterPro" id="IPR004657">
    <property type="entry name" value="MenA"/>
</dbReference>
<evidence type="ECO:0000256" key="8">
    <source>
        <dbReference type="HAMAP-Rule" id="MF_01937"/>
    </source>
</evidence>
<proteinExistence type="inferred from homology"/>
<protein>
    <recommendedName>
        <fullName evidence="8 9">1,4-dihydroxy-2-naphthoate octaprenyltransferase</fullName>
        <shortName evidence="8">DHNA-octaprenyltransferase</shortName>
        <ecNumber evidence="8 9">2.5.1.74</ecNumber>
    </recommendedName>
</protein>
<comment type="catalytic activity">
    <reaction evidence="8">
        <text>an all-trans-polyprenyl diphosphate + 1,4-dihydroxy-2-naphthoate + H(+) = a 2-demethylmenaquinol + CO2 + diphosphate</text>
        <dbReference type="Rhea" id="RHEA:26478"/>
        <dbReference type="Rhea" id="RHEA-COMP:9563"/>
        <dbReference type="Rhea" id="RHEA-COMP:9564"/>
        <dbReference type="ChEBI" id="CHEBI:11173"/>
        <dbReference type="ChEBI" id="CHEBI:15378"/>
        <dbReference type="ChEBI" id="CHEBI:16526"/>
        <dbReference type="ChEBI" id="CHEBI:33019"/>
        <dbReference type="ChEBI" id="CHEBI:55437"/>
        <dbReference type="ChEBI" id="CHEBI:58914"/>
        <dbReference type="EC" id="2.5.1.74"/>
    </reaction>
</comment>
<dbReference type="CDD" id="cd13962">
    <property type="entry name" value="PT_UbiA_UBIAD1"/>
    <property type="match status" value="1"/>
</dbReference>
<keyword evidence="2 8" id="KW-0474">Menaquinone biosynthesis</keyword>
<dbReference type="STRING" id="1640674.SAMN05216323_10712"/>
<dbReference type="AlphaFoldDB" id="A0A1G6R7U4"/>
<dbReference type="InterPro" id="IPR000537">
    <property type="entry name" value="UbiA_prenyltransferase"/>
</dbReference>
<dbReference type="InterPro" id="IPR044878">
    <property type="entry name" value="UbiA_sf"/>
</dbReference>
<dbReference type="GO" id="GO:0042371">
    <property type="term" value="P:vitamin K biosynthetic process"/>
    <property type="evidence" value="ECO:0007669"/>
    <property type="project" value="TreeGrafter"/>
</dbReference>
<comment type="similarity">
    <text evidence="8">Belongs to the MenA family. Type 1 subfamily.</text>
</comment>
<reference evidence="10 11" key="1">
    <citation type="submission" date="2016-09" db="EMBL/GenBank/DDBJ databases">
        <authorList>
            <person name="Capua I."/>
            <person name="De Benedictis P."/>
            <person name="Joannis T."/>
            <person name="Lombin L.H."/>
            <person name="Cattoli G."/>
        </authorList>
    </citation>
    <scope>NUCLEOTIDE SEQUENCE [LARGE SCALE GENOMIC DNA]</scope>
    <source>
        <strain evidence="10 11">A7P-90m</strain>
    </source>
</reference>
<feature type="transmembrane region" description="Helical" evidence="8">
    <location>
        <begin position="89"/>
        <end position="111"/>
    </location>
</feature>
<keyword evidence="5 8" id="KW-0812">Transmembrane</keyword>
<dbReference type="OrthoDB" id="9767568at2"/>
<feature type="transmembrane region" description="Helical" evidence="8">
    <location>
        <begin position="278"/>
        <end position="297"/>
    </location>
</feature>
<sequence>MLSPWLHASRPRTLPLALAGSILGSLLAAADGTFRWIVFVLAALTSLLLQILSNLANDYGDFTKGTDSIDRIGPARMVTTGEITPRKMVWAIAIVSLLTLAAGISLIFVGFSGGGALIKLLFLLLGVGAIAAAIKYTVGKNPYGYSGFGDVFVFIFFGLVSVVGTYYLHAKTVNLDIFLPAISLGLLSTGVLNLNNLRDEQSDIKAKKHTLVVLMGGEWGKIYHAALVFGAIVAASIYVALHYQSLTQLLFVVSVPFLLRNVAVVFRNRIPSNLNSELKNLSLSTLLFAITFGVGLIL</sequence>
<evidence type="ECO:0000256" key="6">
    <source>
        <dbReference type="ARBA" id="ARBA00022989"/>
    </source>
</evidence>
<dbReference type="PANTHER" id="PTHR13929">
    <property type="entry name" value="1,4-DIHYDROXY-2-NAPHTHOATE OCTAPRENYLTRANSFERASE"/>
    <property type="match status" value="1"/>
</dbReference>
<dbReference type="Pfam" id="PF01040">
    <property type="entry name" value="UbiA"/>
    <property type="match status" value="1"/>
</dbReference>
<evidence type="ECO:0000256" key="4">
    <source>
        <dbReference type="ARBA" id="ARBA00022679"/>
    </source>
</evidence>
<evidence type="ECO:0000256" key="7">
    <source>
        <dbReference type="ARBA" id="ARBA00023136"/>
    </source>
</evidence>
<feature type="transmembrane region" description="Helical" evidence="8">
    <location>
        <begin position="247"/>
        <end position="266"/>
    </location>
</feature>
<evidence type="ECO:0000256" key="5">
    <source>
        <dbReference type="ARBA" id="ARBA00022692"/>
    </source>
</evidence>
<dbReference type="NCBIfam" id="TIGR00751">
    <property type="entry name" value="menA"/>
    <property type="match status" value="1"/>
</dbReference>
<evidence type="ECO:0000313" key="10">
    <source>
        <dbReference type="EMBL" id="SDD00702.1"/>
    </source>
</evidence>
<accession>A0A1G6R7U4</accession>
<gene>
    <name evidence="8" type="primary">menA</name>
    <name evidence="10" type="ORF">SAMN05216323_10712</name>
</gene>
<dbReference type="GO" id="GO:0005886">
    <property type="term" value="C:plasma membrane"/>
    <property type="evidence" value="ECO:0007669"/>
    <property type="project" value="UniProtKB-SubCell"/>
</dbReference>
<keyword evidence="6 8" id="KW-1133">Transmembrane helix</keyword>
<dbReference type="GO" id="GO:0009234">
    <property type="term" value="P:menaquinone biosynthetic process"/>
    <property type="evidence" value="ECO:0007669"/>
    <property type="project" value="UniProtKB-UniRule"/>
</dbReference>
<feature type="transmembrane region" description="Helical" evidence="8">
    <location>
        <begin position="175"/>
        <end position="195"/>
    </location>
</feature>
<comment type="pathway">
    <text evidence="8">Quinol/quinone metabolism; menaquinone biosynthesis; menaquinol from 1,4-dihydroxy-2-naphthoate: step 1/2.</text>
</comment>
<evidence type="ECO:0000256" key="9">
    <source>
        <dbReference type="NCBIfam" id="TIGR00751"/>
    </source>
</evidence>
<feature type="transmembrane region" description="Helical" evidence="8">
    <location>
        <begin position="38"/>
        <end position="56"/>
    </location>
</feature>
<dbReference type="EMBL" id="FMYP01000071">
    <property type="protein sequence ID" value="SDD00702.1"/>
    <property type="molecule type" value="Genomic_DNA"/>
</dbReference>
<dbReference type="HAMAP" id="MF_01937">
    <property type="entry name" value="MenA_1"/>
    <property type="match status" value="1"/>
</dbReference>
<evidence type="ECO:0000256" key="3">
    <source>
        <dbReference type="ARBA" id="ARBA00022475"/>
    </source>
</evidence>
<feature type="transmembrane region" description="Helical" evidence="8">
    <location>
        <begin position="117"/>
        <end position="136"/>
    </location>
</feature>
<dbReference type="InterPro" id="IPR026046">
    <property type="entry name" value="UBIAD1"/>
</dbReference>